<sequence>MSKHFPATLARKSISVNAWLRVLALFSIVVAALYVAEARSFPKPKQDDEHFSSVRTGSRADWGYGNDLPNFCKKLIANPKPYDKHCKRDANTFQCTNETMSGEYQMFSQFHQDYFFYTRHFKHLKRPGVYLDIATNDPVSISNSFFMDRCLGWKGVCVEGNPGYHEKIYRMRSCQLVPTCVGSREGQSVQFGLKGGAGGIVGASFKHTDKFAELGVEVPTIRERCTMMKNVLERNGIRHVDYLSLDVEGHEFEVLKGVDWDQVVINVMSIEVSGKTLKQIEEFLTPKGYKRYMPDVDERAVRTGLLIEDAIFLHESVEFGKPQ</sequence>
<dbReference type="GO" id="GO:0005886">
    <property type="term" value="C:plasma membrane"/>
    <property type="evidence" value="ECO:0007669"/>
    <property type="project" value="TreeGrafter"/>
</dbReference>
<evidence type="ECO:0000259" key="1">
    <source>
        <dbReference type="Pfam" id="PF05050"/>
    </source>
</evidence>
<dbReference type="EMBL" id="NBIV01000350">
    <property type="protein sequence ID" value="PXF40181.1"/>
    <property type="molecule type" value="Genomic_DNA"/>
</dbReference>
<evidence type="ECO:0000313" key="2">
    <source>
        <dbReference type="EMBL" id="PXF40181.1"/>
    </source>
</evidence>
<protein>
    <recommendedName>
        <fullName evidence="1">Methyltransferase FkbM domain-containing protein</fullName>
    </recommendedName>
</protein>
<dbReference type="InterPro" id="IPR053202">
    <property type="entry name" value="EGF_Rcpt_Signaling_Reg"/>
</dbReference>
<dbReference type="Proteomes" id="UP000247409">
    <property type="component" value="Unassembled WGS sequence"/>
</dbReference>
<gene>
    <name evidence="2" type="ORF">BWQ96_10119</name>
</gene>
<dbReference type="PANTHER" id="PTHR34009:SF2">
    <property type="entry name" value="PROTEIN STAR"/>
    <property type="match status" value="1"/>
</dbReference>
<evidence type="ECO:0000313" key="3">
    <source>
        <dbReference type="Proteomes" id="UP000247409"/>
    </source>
</evidence>
<dbReference type="GO" id="GO:0005794">
    <property type="term" value="C:Golgi apparatus"/>
    <property type="evidence" value="ECO:0007669"/>
    <property type="project" value="TreeGrafter"/>
</dbReference>
<accession>A0A2V3IDQ4</accession>
<dbReference type="GO" id="GO:0006888">
    <property type="term" value="P:endoplasmic reticulum to Golgi vesicle-mediated transport"/>
    <property type="evidence" value="ECO:0007669"/>
    <property type="project" value="TreeGrafter"/>
</dbReference>
<dbReference type="InterPro" id="IPR029063">
    <property type="entry name" value="SAM-dependent_MTases_sf"/>
</dbReference>
<keyword evidence="3" id="KW-1185">Reference proteome</keyword>
<feature type="domain" description="Methyltransferase FkbM" evidence="1">
    <location>
        <begin position="132"/>
        <end position="290"/>
    </location>
</feature>
<dbReference type="SUPFAM" id="SSF53335">
    <property type="entry name" value="S-adenosyl-L-methionine-dependent methyltransferases"/>
    <property type="match status" value="1"/>
</dbReference>
<organism evidence="2 3">
    <name type="scientific">Gracilariopsis chorda</name>
    <dbReference type="NCBI Taxonomy" id="448386"/>
    <lineage>
        <taxon>Eukaryota</taxon>
        <taxon>Rhodophyta</taxon>
        <taxon>Florideophyceae</taxon>
        <taxon>Rhodymeniophycidae</taxon>
        <taxon>Gracilariales</taxon>
        <taxon>Gracilariaceae</taxon>
        <taxon>Gracilariopsis</taxon>
    </lineage>
</organism>
<dbReference type="AlphaFoldDB" id="A0A2V3IDQ4"/>
<dbReference type="GO" id="GO:0016197">
    <property type="term" value="P:endosomal transport"/>
    <property type="evidence" value="ECO:0007669"/>
    <property type="project" value="TreeGrafter"/>
</dbReference>
<dbReference type="Pfam" id="PF05050">
    <property type="entry name" value="Methyltransf_21"/>
    <property type="match status" value="1"/>
</dbReference>
<dbReference type="PANTHER" id="PTHR34009">
    <property type="entry name" value="PROTEIN STAR"/>
    <property type="match status" value="1"/>
</dbReference>
<dbReference type="GO" id="GO:0031902">
    <property type="term" value="C:late endosome membrane"/>
    <property type="evidence" value="ECO:0007669"/>
    <property type="project" value="TreeGrafter"/>
</dbReference>
<proteinExistence type="predicted"/>
<dbReference type="OrthoDB" id="3106at2759"/>
<dbReference type="GO" id="GO:0005789">
    <property type="term" value="C:endoplasmic reticulum membrane"/>
    <property type="evidence" value="ECO:0007669"/>
    <property type="project" value="TreeGrafter"/>
</dbReference>
<reference evidence="2 3" key="1">
    <citation type="journal article" date="2018" name="Mol. Biol. Evol.">
        <title>Analysis of the draft genome of the red seaweed Gracilariopsis chorda provides insights into genome size evolution in Rhodophyta.</title>
        <authorList>
            <person name="Lee J."/>
            <person name="Yang E.C."/>
            <person name="Graf L."/>
            <person name="Yang J.H."/>
            <person name="Qiu H."/>
            <person name="Zel Zion U."/>
            <person name="Chan C.X."/>
            <person name="Stephens T.G."/>
            <person name="Weber A.P.M."/>
            <person name="Boo G.H."/>
            <person name="Boo S.M."/>
            <person name="Kim K.M."/>
            <person name="Shin Y."/>
            <person name="Jung M."/>
            <person name="Lee S.J."/>
            <person name="Yim H.S."/>
            <person name="Lee J.H."/>
            <person name="Bhattacharya D."/>
            <person name="Yoon H.S."/>
        </authorList>
    </citation>
    <scope>NUCLEOTIDE SEQUENCE [LARGE SCALE GENOMIC DNA]</scope>
    <source>
        <strain evidence="2 3">SKKU-2015</strain>
        <tissue evidence="2">Whole body</tissue>
    </source>
</reference>
<dbReference type="InterPro" id="IPR006342">
    <property type="entry name" value="FkbM_mtfrase"/>
</dbReference>
<comment type="caution">
    <text evidence="2">The sequence shown here is derived from an EMBL/GenBank/DDBJ whole genome shotgun (WGS) entry which is preliminary data.</text>
</comment>
<dbReference type="Gene3D" id="3.40.50.150">
    <property type="entry name" value="Vaccinia Virus protein VP39"/>
    <property type="match status" value="1"/>
</dbReference>
<dbReference type="STRING" id="448386.A0A2V3IDQ4"/>
<name>A0A2V3IDQ4_9FLOR</name>